<feature type="transmembrane region" description="Helical" evidence="1">
    <location>
        <begin position="199"/>
        <end position="218"/>
    </location>
</feature>
<feature type="transmembrane region" description="Helical" evidence="1">
    <location>
        <begin position="74"/>
        <end position="99"/>
    </location>
</feature>
<feature type="transmembrane region" description="Helical" evidence="1">
    <location>
        <begin position="106"/>
        <end position="123"/>
    </location>
</feature>
<sequence>MRNLSERISLKFVLFVGLAILLTYVPFIGNYVRIVNTLVHETGHALIALIGGDVHQISLFMNTEGVTYTSHSSWVGGFFTGGAGYVASSLMAFLAFWLISRKRYNILIVILVGLILLNVVLWVRNFYGIFWLLSFGAGFLLLLFKGSSTLVQNCLLLIASILLVESVSSAFTIQMLSFIQPHSAGDATGLARSTVFIPVQAWGVILFAQSLLFVWFGFKKGIYRID</sequence>
<evidence type="ECO:0000313" key="3">
    <source>
        <dbReference type="Proteomes" id="UP001231362"/>
    </source>
</evidence>
<keyword evidence="2" id="KW-0418">Kinase</keyword>
<dbReference type="GO" id="GO:0016301">
    <property type="term" value="F:kinase activity"/>
    <property type="evidence" value="ECO:0007669"/>
    <property type="project" value="UniProtKB-KW"/>
</dbReference>
<accession>A0ABT9V5J5</accession>
<dbReference type="Pfam" id="PF13398">
    <property type="entry name" value="Peptidase_M50B"/>
    <property type="match status" value="1"/>
</dbReference>
<feature type="transmembrane region" description="Helical" evidence="1">
    <location>
        <begin position="12"/>
        <end position="32"/>
    </location>
</feature>
<comment type="caution">
    <text evidence="2">The sequence shown here is derived from an EMBL/GenBank/DDBJ whole genome shotgun (WGS) entry which is preliminary data.</text>
</comment>
<dbReference type="InterPro" id="IPR049500">
    <property type="entry name" value="Peptidase_M50B-like"/>
</dbReference>
<dbReference type="EMBL" id="JAUSTU010000011">
    <property type="protein sequence ID" value="MDQ0156216.1"/>
    <property type="molecule type" value="Genomic_DNA"/>
</dbReference>
<evidence type="ECO:0000256" key="1">
    <source>
        <dbReference type="SAM" id="Phobius"/>
    </source>
</evidence>
<dbReference type="Proteomes" id="UP001231362">
    <property type="component" value="Unassembled WGS sequence"/>
</dbReference>
<name>A0ABT9V5J5_9BACL</name>
<reference evidence="2 3" key="1">
    <citation type="submission" date="2023-07" db="EMBL/GenBank/DDBJ databases">
        <title>Genomic Encyclopedia of Type Strains, Phase IV (KMG-IV): sequencing the most valuable type-strain genomes for metagenomic binning, comparative biology and taxonomic classification.</title>
        <authorList>
            <person name="Goeker M."/>
        </authorList>
    </citation>
    <scope>NUCLEOTIDE SEQUENCE [LARGE SCALE GENOMIC DNA]</scope>
    <source>
        <strain evidence="2 3">DSM 23948</strain>
    </source>
</reference>
<keyword evidence="3" id="KW-1185">Reference proteome</keyword>
<feature type="transmembrane region" description="Helical" evidence="1">
    <location>
        <begin position="154"/>
        <end position="179"/>
    </location>
</feature>
<feature type="transmembrane region" description="Helical" evidence="1">
    <location>
        <begin position="129"/>
        <end position="147"/>
    </location>
</feature>
<keyword evidence="1" id="KW-1133">Transmembrane helix</keyword>
<dbReference type="RefSeq" id="WP_307150739.1">
    <property type="nucleotide sequence ID" value="NZ_JAUSTU010000011.1"/>
</dbReference>
<protein>
    <submittedName>
        <fullName evidence="2">Signal transduction histidine kinase</fullName>
    </submittedName>
</protein>
<organism evidence="2 3">
    <name type="scientific">Anoxybacillus andreesenii</name>
    <dbReference type="NCBI Taxonomy" id="1325932"/>
    <lineage>
        <taxon>Bacteria</taxon>
        <taxon>Bacillati</taxon>
        <taxon>Bacillota</taxon>
        <taxon>Bacilli</taxon>
        <taxon>Bacillales</taxon>
        <taxon>Anoxybacillaceae</taxon>
        <taxon>Anoxybacillus</taxon>
    </lineage>
</organism>
<keyword evidence="2" id="KW-0808">Transferase</keyword>
<keyword evidence="1" id="KW-0472">Membrane</keyword>
<proteinExistence type="predicted"/>
<keyword evidence="1" id="KW-0812">Transmembrane</keyword>
<gene>
    <name evidence="2" type="ORF">J2S07_002535</name>
</gene>
<evidence type="ECO:0000313" key="2">
    <source>
        <dbReference type="EMBL" id="MDQ0156216.1"/>
    </source>
</evidence>